<dbReference type="InterPro" id="IPR005142">
    <property type="entry name" value="eRF1_3"/>
</dbReference>
<protein>
    <submittedName>
        <fullName evidence="9">Vms1/Ankzf1 family peptidyl-tRNA hydrolase</fullName>
    </submittedName>
</protein>
<dbReference type="SUPFAM" id="SSF55315">
    <property type="entry name" value="L30e-like"/>
    <property type="match status" value="1"/>
</dbReference>
<keyword evidence="9" id="KW-0378">Hydrolase</keyword>
<dbReference type="Pfam" id="PF03465">
    <property type="entry name" value="eRF1_3"/>
    <property type="match status" value="1"/>
</dbReference>
<dbReference type="Pfam" id="PF03464">
    <property type="entry name" value="eRF1_2"/>
    <property type="match status" value="1"/>
</dbReference>
<dbReference type="RefSeq" id="WP_250871941.1">
    <property type="nucleotide sequence ID" value="NZ_JALXFV010000002.1"/>
</dbReference>
<accession>A0ABD6AQ28</accession>
<dbReference type="GO" id="GO:0016787">
    <property type="term" value="F:hydrolase activity"/>
    <property type="evidence" value="ECO:0007669"/>
    <property type="project" value="UniProtKB-KW"/>
</dbReference>
<evidence type="ECO:0000259" key="6">
    <source>
        <dbReference type="Pfam" id="PF03463"/>
    </source>
</evidence>
<dbReference type="InterPro" id="IPR005140">
    <property type="entry name" value="eRF1_Pelota-like_N"/>
</dbReference>
<evidence type="ECO:0000259" key="8">
    <source>
        <dbReference type="Pfam" id="PF03465"/>
    </source>
</evidence>
<feature type="domain" description="eRF1" evidence="7">
    <location>
        <begin position="133"/>
        <end position="200"/>
    </location>
</feature>
<comment type="subcellular location">
    <subcellularLocation>
        <location evidence="1">Cytoplasm</location>
    </subcellularLocation>
</comment>
<keyword evidence="4" id="KW-0648">Protein biosynthesis</keyword>
<dbReference type="AlphaFoldDB" id="A0ABD6AQ28"/>
<evidence type="ECO:0000256" key="3">
    <source>
        <dbReference type="ARBA" id="ARBA00022490"/>
    </source>
</evidence>
<organism evidence="9 10">
    <name type="scientific">Halomarina rubra</name>
    <dbReference type="NCBI Taxonomy" id="2071873"/>
    <lineage>
        <taxon>Archaea</taxon>
        <taxon>Methanobacteriati</taxon>
        <taxon>Methanobacteriota</taxon>
        <taxon>Stenosarchaea group</taxon>
        <taxon>Halobacteria</taxon>
        <taxon>Halobacteriales</taxon>
        <taxon>Natronomonadaceae</taxon>
        <taxon>Halomarina</taxon>
    </lineage>
</organism>
<dbReference type="SUPFAM" id="SSF55481">
    <property type="entry name" value="N-terminal domain of eukaryotic peptide chain release factor subunit 1, ERF1"/>
    <property type="match status" value="1"/>
</dbReference>
<evidence type="ECO:0000259" key="7">
    <source>
        <dbReference type="Pfam" id="PF03464"/>
    </source>
</evidence>
<feature type="compositionally biased region" description="Basic and acidic residues" evidence="5">
    <location>
        <begin position="201"/>
        <end position="211"/>
    </location>
</feature>
<evidence type="ECO:0000256" key="5">
    <source>
        <dbReference type="SAM" id="MobiDB-lite"/>
    </source>
</evidence>
<evidence type="ECO:0000256" key="2">
    <source>
        <dbReference type="ARBA" id="ARBA00005326"/>
    </source>
</evidence>
<dbReference type="Pfam" id="PF03463">
    <property type="entry name" value="eRF1_1"/>
    <property type="match status" value="1"/>
</dbReference>
<dbReference type="SUPFAM" id="SSF53137">
    <property type="entry name" value="Translational machinery components"/>
    <property type="match status" value="1"/>
</dbReference>
<proteinExistence type="inferred from homology"/>
<evidence type="ECO:0000256" key="1">
    <source>
        <dbReference type="ARBA" id="ARBA00004496"/>
    </source>
</evidence>
<keyword evidence="10" id="KW-1185">Reference proteome</keyword>
<keyword evidence="3" id="KW-0963">Cytoplasm</keyword>
<feature type="domain" description="eRF1/Pelota-like N-terminal" evidence="6">
    <location>
        <begin position="24"/>
        <end position="125"/>
    </location>
</feature>
<sequence length="379" mass="41166">MSTESPPLHDRIGAVERVAVDDERLLTIAVPADESVASVHERVEEDHAEASYIDTDDATSHERDALEHARRVLADYETTPDNGLVVFAGVVDDAATDWTFDALPDPVTESRYAWANEFDTSPLDAVVGPSNSVGLLVVDRGGAALGRLDDGRLDVLEEFDSDVMGKTRAGGQSAERFERERERQRDEFFDRVGETAERAFRDRTAAERATDGDGAVDGVEDEEGGVEGVLVGGTTGTVERFVEDGHLSSRLVDAMLGDPFAVEYANERGLERLAELGRDRIAAVERRGPRETLEDLFSAAADEDRVAYGREGVAEALTYDAVETLVLADSLRTEAFRALESQATDQGGEVVVVPADVEGGDRFREGFGGRAAFLRFPIE</sequence>
<feature type="domain" description="eRF1" evidence="8">
    <location>
        <begin position="292"/>
        <end position="378"/>
    </location>
</feature>
<gene>
    <name evidence="9" type="ORF">ACFSBT_01525</name>
</gene>
<dbReference type="Gene3D" id="3.30.960.10">
    <property type="entry name" value="eRF1 domain 1"/>
    <property type="match status" value="1"/>
</dbReference>
<comment type="caution">
    <text evidence="9">The sequence shown here is derived from an EMBL/GenBank/DDBJ whole genome shotgun (WGS) entry which is preliminary data.</text>
</comment>
<evidence type="ECO:0000313" key="9">
    <source>
        <dbReference type="EMBL" id="MFD1511958.1"/>
    </source>
</evidence>
<dbReference type="Gene3D" id="3.30.1330.30">
    <property type="match status" value="1"/>
</dbReference>
<dbReference type="EMBL" id="JBHUDC010000002">
    <property type="protein sequence ID" value="MFD1511958.1"/>
    <property type="molecule type" value="Genomic_DNA"/>
</dbReference>
<name>A0ABD6AQ28_9EURY</name>
<reference evidence="9 10" key="1">
    <citation type="journal article" date="2019" name="Int. J. Syst. Evol. Microbiol.">
        <title>The Global Catalogue of Microorganisms (GCM) 10K type strain sequencing project: providing services to taxonomists for standard genome sequencing and annotation.</title>
        <authorList>
            <consortium name="The Broad Institute Genomics Platform"/>
            <consortium name="The Broad Institute Genome Sequencing Center for Infectious Disease"/>
            <person name="Wu L."/>
            <person name="Ma J."/>
        </authorList>
    </citation>
    <scope>NUCLEOTIDE SEQUENCE [LARGE SCALE GENOMIC DNA]</scope>
    <source>
        <strain evidence="9 10">CGMCC 1.12563</strain>
    </source>
</reference>
<dbReference type="InterPro" id="IPR024049">
    <property type="entry name" value="eRF1_1_sf"/>
</dbReference>
<evidence type="ECO:0000313" key="10">
    <source>
        <dbReference type="Proteomes" id="UP001597187"/>
    </source>
</evidence>
<comment type="similarity">
    <text evidence="2">Belongs to the eukaryotic release factor 1 family.</text>
</comment>
<dbReference type="Gene3D" id="3.30.420.60">
    <property type="entry name" value="eRF1 domain 2"/>
    <property type="match status" value="1"/>
</dbReference>
<dbReference type="InterPro" id="IPR029064">
    <property type="entry name" value="Ribosomal_eL30-like_sf"/>
</dbReference>
<dbReference type="PANTHER" id="PTHR10113">
    <property type="entry name" value="PEPTIDE CHAIN RELEASE FACTOR SUBUNIT 1"/>
    <property type="match status" value="1"/>
</dbReference>
<dbReference type="Proteomes" id="UP001597187">
    <property type="component" value="Unassembled WGS sequence"/>
</dbReference>
<dbReference type="InterPro" id="IPR042226">
    <property type="entry name" value="eFR1_2_sf"/>
</dbReference>
<feature type="region of interest" description="Disordered" evidence="5">
    <location>
        <begin position="201"/>
        <end position="222"/>
    </location>
</feature>
<dbReference type="InterPro" id="IPR005141">
    <property type="entry name" value="eRF1_2"/>
</dbReference>
<dbReference type="InterPro" id="IPR004403">
    <property type="entry name" value="Peptide_chain-rel_eRF1/aRF1"/>
</dbReference>
<evidence type="ECO:0000256" key="4">
    <source>
        <dbReference type="ARBA" id="ARBA00022917"/>
    </source>
</evidence>